<protein>
    <submittedName>
        <fullName evidence="2">DUF4019 domain-containing protein</fullName>
    </submittedName>
</protein>
<keyword evidence="1" id="KW-0732">Signal</keyword>
<evidence type="ECO:0000313" key="3">
    <source>
        <dbReference type="Proteomes" id="UP001595665"/>
    </source>
</evidence>
<accession>A0ABV7PJ48</accession>
<proteinExistence type="predicted"/>
<name>A0ABV7PJ48_9BURK</name>
<dbReference type="RefSeq" id="WP_379734923.1">
    <property type="nucleotide sequence ID" value="NZ_JBHRVV010000001.1"/>
</dbReference>
<dbReference type="EMBL" id="JBHRVV010000001">
    <property type="protein sequence ID" value="MFC3458481.1"/>
    <property type="molecule type" value="Genomic_DNA"/>
</dbReference>
<reference evidence="3" key="1">
    <citation type="journal article" date="2019" name="Int. J. Syst. Evol. Microbiol.">
        <title>The Global Catalogue of Microorganisms (GCM) 10K type strain sequencing project: providing services to taxonomists for standard genome sequencing and annotation.</title>
        <authorList>
            <consortium name="The Broad Institute Genomics Platform"/>
            <consortium name="The Broad Institute Genome Sequencing Center for Infectious Disease"/>
            <person name="Wu L."/>
            <person name="Ma J."/>
        </authorList>
    </citation>
    <scope>NUCLEOTIDE SEQUENCE [LARGE SCALE GENOMIC DNA]</scope>
    <source>
        <strain evidence="3">CCM 7480</strain>
    </source>
</reference>
<feature type="chain" id="PRO_5045219480" evidence="1">
    <location>
        <begin position="22"/>
        <end position="139"/>
    </location>
</feature>
<feature type="signal peptide" evidence="1">
    <location>
        <begin position="1"/>
        <end position="21"/>
    </location>
</feature>
<comment type="caution">
    <text evidence="2">The sequence shown here is derived from an EMBL/GenBank/DDBJ whole genome shotgun (WGS) entry which is preliminary data.</text>
</comment>
<dbReference type="Proteomes" id="UP001595665">
    <property type="component" value="Unassembled WGS sequence"/>
</dbReference>
<keyword evidence="3" id="KW-1185">Reference proteome</keyword>
<dbReference type="Pfam" id="PF13211">
    <property type="entry name" value="DUF4019"/>
    <property type="match status" value="1"/>
</dbReference>
<evidence type="ECO:0000313" key="2">
    <source>
        <dbReference type="EMBL" id="MFC3458481.1"/>
    </source>
</evidence>
<gene>
    <name evidence="2" type="ORF">ACFOPH_09505</name>
</gene>
<organism evidence="2 3">
    <name type="scientific">Massilia haematophila</name>
    <dbReference type="NCBI Taxonomy" id="457923"/>
    <lineage>
        <taxon>Bacteria</taxon>
        <taxon>Pseudomonadati</taxon>
        <taxon>Pseudomonadota</taxon>
        <taxon>Betaproteobacteria</taxon>
        <taxon>Burkholderiales</taxon>
        <taxon>Oxalobacteraceae</taxon>
        <taxon>Telluria group</taxon>
        <taxon>Massilia</taxon>
    </lineage>
</organism>
<sequence length="139" mass="14807">MKAIAAFVFSAAALAAPVLHAQEAPQVAPATEAATRWLAVMDAGKTAEAWDQGAPVMQSAITRDTWNQVGTQARAPLGAVKSRKQTSATFTKSLPGVPDGEYVVIQYATDFANRAGMTETVVPMRLPDGSWKVTTYLIR</sequence>
<evidence type="ECO:0000256" key="1">
    <source>
        <dbReference type="SAM" id="SignalP"/>
    </source>
</evidence>
<dbReference type="InterPro" id="IPR025091">
    <property type="entry name" value="DUF4019"/>
</dbReference>